<evidence type="ECO:0000256" key="2">
    <source>
        <dbReference type="SAM" id="MobiDB-lite"/>
    </source>
</evidence>
<dbReference type="InterPro" id="IPR019309">
    <property type="entry name" value="WASHC3"/>
</dbReference>
<keyword evidence="3" id="KW-1185">Reference proteome</keyword>
<reference evidence="4" key="1">
    <citation type="submission" date="2025-04" db="UniProtKB">
        <authorList>
            <consortium name="RefSeq"/>
        </authorList>
    </citation>
    <scope>IDENTIFICATION</scope>
    <source>
        <tissue evidence="5">Thorax and Abdomen</tissue>
        <tissue evidence="4">Whole body</tissue>
    </source>
</reference>
<evidence type="ECO:0000313" key="4">
    <source>
        <dbReference type="RefSeq" id="XP_015519749.1"/>
    </source>
</evidence>
<sequence length="189" mass="21443">MNDYGIPMIEPTVDFTKVPPIHQKRTITFVNHFIVHTVTFLNKFALSCEEKLFEFENKLQKVEASLGILESRLASIPEIDFPTKTESSPITESSDQEQKTVEQDQTNEIEAVKAELIDEKSEISNTQPISKDPRYAKFFKMLQFGVPAQAVKLKMKQEGLDPLLLDNPDQLVPITEIVETNTTTDEDDA</sequence>
<dbReference type="KEGG" id="nlo:107224270"/>
<organism evidence="3 4">
    <name type="scientific">Neodiprion lecontei</name>
    <name type="common">Redheaded pine sawfly</name>
    <dbReference type="NCBI Taxonomy" id="441921"/>
    <lineage>
        <taxon>Eukaryota</taxon>
        <taxon>Metazoa</taxon>
        <taxon>Ecdysozoa</taxon>
        <taxon>Arthropoda</taxon>
        <taxon>Hexapoda</taxon>
        <taxon>Insecta</taxon>
        <taxon>Pterygota</taxon>
        <taxon>Neoptera</taxon>
        <taxon>Endopterygota</taxon>
        <taxon>Hymenoptera</taxon>
        <taxon>Tenthredinoidea</taxon>
        <taxon>Diprionidae</taxon>
        <taxon>Diprioninae</taxon>
        <taxon>Neodiprion</taxon>
    </lineage>
</organism>
<feature type="region of interest" description="Disordered" evidence="2">
    <location>
        <begin position="80"/>
        <end position="104"/>
    </location>
</feature>
<proteinExistence type="inferred from homology"/>
<dbReference type="RefSeq" id="XP_046590903.1">
    <property type="nucleotide sequence ID" value="XM_046734947.1"/>
</dbReference>
<dbReference type="CTD" id="34097"/>
<dbReference type="PANTHER" id="PTHR13015">
    <property type="entry name" value="PROTEIN AD-016-RELATED"/>
    <property type="match status" value="1"/>
</dbReference>
<dbReference type="Gene3D" id="1.20.5.110">
    <property type="match status" value="1"/>
</dbReference>
<gene>
    <name evidence="4 5" type="primary">LOC107224270</name>
</gene>
<dbReference type="InParanoid" id="A0A6J0BZV5"/>
<dbReference type="GeneID" id="107224270"/>
<dbReference type="GO" id="GO:0071203">
    <property type="term" value="C:WASH complex"/>
    <property type="evidence" value="ECO:0007669"/>
    <property type="project" value="InterPro"/>
</dbReference>
<dbReference type="GO" id="GO:0006887">
    <property type="term" value="P:exocytosis"/>
    <property type="evidence" value="ECO:0007669"/>
    <property type="project" value="TreeGrafter"/>
</dbReference>
<dbReference type="AlphaFoldDB" id="A0A6J0BZV5"/>
<dbReference type="RefSeq" id="XP_015519749.1">
    <property type="nucleotide sequence ID" value="XM_015664263.1"/>
</dbReference>
<dbReference type="OrthoDB" id="268027at2759"/>
<dbReference type="Pfam" id="PF10152">
    <property type="entry name" value="CCDC53"/>
    <property type="match status" value="1"/>
</dbReference>
<dbReference type="GO" id="GO:0030041">
    <property type="term" value="P:actin filament polymerization"/>
    <property type="evidence" value="ECO:0007669"/>
    <property type="project" value="TreeGrafter"/>
</dbReference>
<name>A0A6J0BZV5_NEOLC</name>
<evidence type="ECO:0000313" key="5">
    <source>
        <dbReference type="RefSeq" id="XP_046590903.1"/>
    </source>
</evidence>
<dbReference type="Proteomes" id="UP000829291">
    <property type="component" value="Chromosome 3"/>
</dbReference>
<comment type="similarity">
    <text evidence="1">Belongs to the CCDC53 family.</text>
</comment>
<evidence type="ECO:0000313" key="3">
    <source>
        <dbReference type="Proteomes" id="UP000829291"/>
    </source>
</evidence>
<evidence type="ECO:0000256" key="1">
    <source>
        <dbReference type="ARBA" id="ARBA00006290"/>
    </source>
</evidence>
<dbReference type="FunCoup" id="A0A6J0BZV5">
    <property type="interactions" value="1040"/>
</dbReference>
<dbReference type="PANTHER" id="PTHR13015:SF0">
    <property type="entry name" value="WASH COMPLEX SUBUNIT 3"/>
    <property type="match status" value="1"/>
</dbReference>
<feature type="compositionally biased region" description="Polar residues" evidence="2">
    <location>
        <begin position="84"/>
        <end position="93"/>
    </location>
</feature>
<accession>A0A6J0BZV5</accession>
<protein>
    <submittedName>
        <fullName evidence="5">WASH complex subunit 3 isoform X1</fullName>
    </submittedName>
    <submittedName>
        <fullName evidence="4">WASH complex subunit CCDC53</fullName>
    </submittedName>
</protein>